<dbReference type="GO" id="GO:0016757">
    <property type="term" value="F:glycosyltransferase activity"/>
    <property type="evidence" value="ECO:0007669"/>
    <property type="project" value="InterPro"/>
</dbReference>
<dbReference type="SUPFAM" id="SSF53756">
    <property type="entry name" value="UDP-Glycosyltransferase/glycogen phosphorylase"/>
    <property type="match status" value="1"/>
</dbReference>
<dbReference type="Gene3D" id="3.40.50.2000">
    <property type="entry name" value="Glycogen Phosphorylase B"/>
    <property type="match status" value="2"/>
</dbReference>
<dbReference type="InterPro" id="IPR050194">
    <property type="entry name" value="Glycosyltransferase_grp1"/>
</dbReference>
<accession>A0AAN0XYJ9</accession>
<evidence type="ECO:0000259" key="2">
    <source>
        <dbReference type="Pfam" id="PF13439"/>
    </source>
</evidence>
<dbReference type="PANTHER" id="PTHR45947:SF3">
    <property type="entry name" value="SULFOQUINOVOSYL TRANSFERASE SQD2"/>
    <property type="match status" value="1"/>
</dbReference>
<dbReference type="AlphaFoldDB" id="A0AAN0XYJ9"/>
<protein>
    <recommendedName>
        <fullName evidence="5">Glycosyltransferase family 4 protein</fullName>
    </recommendedName>
</protein>
<dbReference type="InterPro" id="IPR001296">
    <property type="entry name" value="Glyco_trans_1"/>
</dbReference>
<dbReference type="PANTHER" id="PTHR45947">
    <property type="entry name" value="SULFOQUINOVOSYL TRANSFERASE SQD2"/>
    <property type="match status" value="1"/>
</dbReference>
<gene>
    <name evidence="3" type="ORF">A6E01_17545</name>
</gene>
<evidence type="ECO:0008006" key="5">
    <source>
        <dbReference type="Google" id="ProtNLM"/>
    </source>
</evidence>
<proteinExistence type="predicted"/>
<dbReference type="InterPro" id="IPR028098">
    <property type="entry name" value="Glyco_trans_4-like_N"/>
</dbReference>
<evidence type="ECO:0000313" key="3">
    <source>
        <dbReference type="EMBL" id="ANO34979.1"/>
    </source>
</evidence>
<name>A0AAN0XYJ9_9VIBR</name>
<feature type="domain" description="Glycosyltransferase subfamily 4-like N-terminal" evidence="2">
    <location>
        <begin position="16"/>
        <end position="182"/>
    </location>
</feature>
<dbReference type="Pfam" id="PF13439">
    <property type="entry name" value="Glyco_transf_4"/>
    <property type="match status" value="1"/>
</dbReference>
<dbReference type="Pfam" id="PF00534">
    <property type="entry name" value="Glycos_transf_1"/>
    <property type="match status" value="1"/>
</dbReference>
<dbReference type="RefSeq" id="WP_065210865.1">
    <property type="nucleotide sequence ID" value="NZ_CP016178.1"/>
</dbReference>
<dbReference type="EMBL" id="CP016178">
    <property type="protein sequence ID" value="ANO34979.1"/>
    <property type="molecule type" value="Genomic_DNA"/>
</dbReference>
<dbReference type="Proteomes" id="UP000092018">
    <property type="component" value="Chromosome 2"/>
</dbReference>
<sequence length="377" mass="43252">MKFCFVCNEYPPFVNGGIGTFTKEIAESLVREGHSVTVVGFYNNLKEDAFEVINGVELQMLKKPFQSYLLARTRLLYKIKKLHDQKVFDILECQDNSGLITFLPKLDCKIIVRFHGSITYFNDEMKQRSFKDYAWKFLEAKTIAKADQLVSVSDYTAERTRALFSIPQRRSIYTIYNGVVVDKDLVERDYTENSSFNVVFSGSILRKKGFFSLINSWDSFNSEYPGAVLHIAGKDNQGVLERILERNGLIKGLKYHGILDKNSLNELYDKCDIAVFPSFSEAFALAPMEAMARRLPVIYSKLSSGKELIPEHKYGYLIDPNFPEQITTCLREYKALSISEKKKIANNSYDLIKNKFDVSALTKVNIEMYNKVIYGEN</sequence>
<reference evidence="3 4" key="1">
    <citation type="submission" date="2016-06" db="EMBL/GenBank/DDBJ databases">
        <title>Adaptive Radiation by Waves of Gene Transfer Leads to Fine-Scale Resource Partitioning in Marine Microbes.</title>
        <authorList>
            <person name="Hehemann J.-H."/>
            <person name="Arevalo P."/>
            <person name="Datta M.S."/>
            <person name="Yu X."/>
            <person name="Corzett C."/>
            <person name="Henschel A."/>
            <person name="Preheim S.P."/>
            <person name="Timberlake S."/>
            <person name="Alm E.J."/>
            <person name="Polz M.F."/>
        </authorList>
    </citation>
    <scope>NUCLEOTIDE SEQUENCE [LARGE SCALE GENOMIC DNA]</scope>
    <source>
        <strain evidence="3 4">FF50</strain>
    </source>
</reference>
<dbReference type="CDD" id="cd03801">
    <property type="entry name" value="GT4_PimA-like"/>
    <property type="match status" value="1"/>
</dbReference>
<evidence type="ECO:0000259" key="1">
    <source>
        <dbReference type="Pfam" id="PF00534"/>
    </source>
</evidence>
<dbReference type="KEGG" id="vbr:A6E01_17545"/>
<organism evidence="3 4">
    <name type="scientific">Vibrio breoganii</name>
    <dbReference type="NCBI Taxonomy" id="553239"/>
    <lineage>
        <taxon>Bacteria</taxon>
        <taxon>Pseudomonadati</taxon>
        <taxon>Pseudomonadota</taxon>
        <taxon>Gammaproteobacteria</taxon>
        <taxon>Vibrionales</taxon>
        <taxon>Vibrionaceae</taxon>
        <taxon>Vibrio</taxon>
    </lineage>
</organism>
<evidence type="ECO:0000313" key="4">
    <source>
        <dbReference type="Proteomes" id="UP000092018"/>
    </source>
</evidence>
<feature type="domain" description="Glycosyl transferase family 1" evidence="1">
    <location>
        <begin position="197"/>
        <end position="346"/>
    </location>
</feature>